<gene>
    <name evidence="2" type="ORF">Sphch_2693</name>
</gene>
<dbReference type="Pfam" id="PF00535">
    <property type="entry name" value="Glycos_transf_2"/>
    <property type="match status" value="1"/>
</dbReference>
<keyword evidence="2" id="KW-0808">Transferase</keyword>
<protein>
    <submittedName>
        <fullName evidence="2">Glycosyl transferase family 2</fullName>
    </submittedName>
</protein>
<reference evidence="2 3" key="1">
    <citation type="submission" date="2011-05" db="EMBL/GenBank/DDBJ databases">
        <title>Complete sequence of chromosome 1 of Sphingobium chlorophenolicum L-1.</title>
        <authorList>
            <consortium name="US DOE Joint Genome Institute"/>
            <person name="Lucas S."/>
            <person name="Han J."/>
            <person name="Lapidus A."/>
            <person name="Cheng J.-F."/>
            <person name="Goodwin L."/>
            <person name="Pitluck S."/>
            <person name="Peters L."/>
            <person name="Daligault H."/>
            <person name="Han C."/>
            <person name="Tapia R."/>
            <person name="Land M."/>
            <person name="Hauser L."/>
            <person name="Kyrpides N."/>
            <person name="Ivanova N."/>
            <person name="Pagani I."/>
            <person name="Turner P."/>
            <person name="Copley S."/>
            <person name="Woyke T."/>
        </authorList>
    </citation>
    <scope>NUCLEOTIDE SEQUENCE [LARGE SCALE GENOMIC DNA]</scope>
    <source>
        <strain evidence="2 3">L-1</strain>
    </source>
</reference>
<dbReference type="Gene3D" id="1.25.40.10">
    <property type="entry name" value="Tetratricopeptide repeat domain"/>
    <property type="match status" value="1"/>
</dbReference>
<keyword evidence="3" id="KW-1185">Reference proteome</keyword>
<dbReference type="PANTHER" id="PTHR43179">
    <property type="entry name" value="RHAMNOSYLTRANSFERASE WBBL"/>
    <property type="match status" value="1"/>
</dbReference>
<dbReference type="STRING" id="690566.Sphch_2693"/>
<dbReference type="Gene3D" id="3.90.550.10">
    <property type="entry name" value="Spore Coat Polysaccharide Biosynthesis Protein SpsA, Chain A"/>
    <property type="match status" value="1"/>
</dbReference>
<dbReference type="GO" id="GO:0016740">
    <property type="term" value="F:transferase activity"/>
    <property type="evidence" value="ECO:0007669"/>
    <property type="project" value="UniProtKB-KW"/>
</dbReference>
<dbReference type="InterPro" id="IPR001173">
    <property type="entry name" value="Glyco_trans_2-like"/>
</dbReference>
<dbReference type="SUPFAM" id="SSF48452">
    <property type="entry name" value="TPR-like"/>
    <property type="match status" value="1"/>
</dbReference>
<feature type="domain" description="Glycosyltransferase 2-like" evidence="1">
    <location>
        <begin position="430"/>
        <end position="605"/>
    </location>
</feature>
<organism evidence="2 3">
    <name type="scientific">Sphingobium chlorophenolicum L-1</name>
    <dbReference type="NCBI Taxonomy" id="690566"/>
    <lineage>
        <taxon>Bacteria</taxon>
        <taxon>Pseudomonadati</taxon>
        <taxon>Pseudomonadota</taxon>
        <taxon>Alphaproteobacteria</taxon>
        <taxon>Sphingomonadales</taxon>
        <taxon>Sphingomonadaceae</taxon>
        <taxon>Sphingobium</taxon>
    </lineage>
</organism>
<proteinExistence type="predicted"/>
<dbReference type="InterPro" id="IPR029044">
    <property type="entry name" value="Nucleotide-diphossugar_trans"/>
</dbReference>
<dbReference type="PANTHER" id="PTHR43179:SF7">
    <property type="entry name" value="RHAMNOSYLTRANSFERASE WBBL"/>
    <property type="match status" value="1"/>
</dbReference>
<dbReference type="AlphaFoldDB" id="F6F0L4"/>
<dbReference type="KEGG" id="sch:Sphch_2693"/>
<dbReference type="InterPro" id="IPR011990">
    <property type="entry name" value="TPR-like_helical_dom_sf"/>
</dbReference>
<dbReference type="SUPFAM" id="SSF53448">
    <property type="entry name" value="Nucleotide-diphospho-sugar transferases"/>
    <property type="match status" value="1"/>
</dbReference>
<dbReference type="HOGENOM" id="CLU_385380_0_0_5"/>
<name>F6F0L4_SPHCR</name>
<dbReference type="Proteomes" id="UP000007150">
    <property type="component" value="Chromosome 1"/>
</dbReference>
<sequence>MLAVLRRRRSIVAARAGGEAMEKGDWAEASRLFQYASRLRPERVELQVQHAHALKEMGRKDEALVAYARASGSDDGLYHLGLLRLQSGDRTGAMDAWVRLLERTPDHEAALIALSRHGLTHHLPRSLMNDLRMQHHESLAHHINALSSLIERAQILLQEGVSDYQHIRSALMLTAPKGNGDAEVQIIIDARNSQPAFVRATLLSLSESMHEAWIAVVVSSPDICNHPVASLADIDTRISFVSEGWAVDPSSYAAQIYISAGTLIHADALPWLMEQLSTTKASACMTDWDHSVTNWDQPTQYFDPQLHGVFDLDWLLTTDFPPPLVAVRAGQAGLGPRGAEERRKLLADIVMAGGEIVHIPVPLVSVSRIPDRAESARQLENDAPIWSLEPAGFPPVVCAAAQEGLEIVERVGRPFLTRGRVRDSGEPVRVIIPTRDCADLLEAMVKSLVAHAERPDRLRLTIVDNRSQDESTARLLTWLAGKDGMDIISYDRPFNWSEINNAAVAGASEELLVFANNDVAMLTPGWDRHLRGQLSRPDVGVIGFRLLYPDGSVQHAGMLMGLADGSPAHEAGNDTDDIASRFDRVRAVSAVTGAFMGVRREVFHRLGGFDADRFAIAYNDVDLCLAARAAGLKVLYDPGIELIHHESRTRGFNDNRLKIAWDQGELRSLYEKWGEALRQNPFLSPWWSPNAPFMGIEPAKRDRVLDWMSYTDMGRRG</sequence>
<evidence type="ECO:0000313" key="3">
    <source>
        <dbReference type="Proteomes" id="UP000007150"/>
    </source>
</evidence>
<evidence type="ECO:0000313" key="2">
    <source>
        <dbReference type="EMBL" id="AEG50336.1"/>
    </source>
</evidence>
<accession>F6F0L4</accession>
<dbReference type="EMBL" id="CP002798">
    <property type="protein sequence ID" value="AEG50336.1"/>
    <property type="molecule type" value="Genomic_DNA"/>
</dbReference>
<evidence type="ECO:0000259" key="1">
    <source>
        <dbReference type="Pfam" id="PF00535"/>
    </source>
</evidence>